<dbReference type="GO" id="GO:0004781">
    <property type="term" value="F:sulfate adenylyltransferase (ATP) activity"/>
    <property type="evidence" value="ECO:0007669"/>
    <property type="project" value="TreeGrafter"/>
</dbReference>
<evidence type="ECO:0000313" key="10">
    <source>
        <dbReference type="Proteomes" id="UP000252415"/>
    </source>
</evidence>
<dbReference type="InterPro" id="IPR002891">
    <property type="entry name" value="APS"/>
</dbReference>
<dbReference type="UniPathway" id="UPA00140">
    <property type="reaction ID" value="UER00205"/>
</dbReference>
<dbReference type="RefSeq" id="WP_114378391.1">
    <property type="nucleotide sequence ID" value="NZ_QPJD01000002.1"/>
</dbReference>
<dbReference type="HAMAP" id="MF_00065">
    <property type="entry name" value="Adenylyl_sulf_kinase"/>
    <property type="match status" value="1"/>
</dbReference>
<dbReference type="InterPro" id="IPR050512">
    <property type="entry name" value="Sulf_AdTrans/APS_kinase"/>
</dbReference>
<keyword evidence="3 6" id="KW-0808">Transferase</keyword>
<dbReference type="AlphaFoldDB" id="A0A368WAF7"/>
<dbReference type="OrthoDB" id="9804504at2"/>
<dbReference type="GO" id="GO:0005737">
    <property type="term" value="C:cytoplasm"/>
    <property type="evidence" value="ECO:0007669"/>
    <property type="project" value="TreeGrafter"/>
</dbReference>
<reference evidence="9 10" key="1">
    <citation type="submission" date="2018-07" db="EMBL/GenBank/DDBJ databases">
        <title>Genomic Encyclopedia of Type Strains, Phase III (KMG-III): the genomes of soil and plant-associated and newly described type strains.</title>
        <authorList>
            <person name="Whitman W."/>
        </authorList>
    </citation>
    <scope>NUCLEOTIDE SEQUENCE [LARGE SCALE GENOMIC DNA]</scope>
    <source>
        <strain evidence="9 10">CECT 7506</strain>
    </source>
</reference>
<feature type="domain" description="APS kinase" evidence="8">
    <location>
        <begin position="3"/>
        <end position="151"/>
    </location>
</feature>
<comment type="pathway">
    <text evidence="6 7">Sulfur metabolism; hydrogen sulfide biosynthesis; sulfite from sulfate: step 2/3.</text>
</comment>
<gene>
    <name evidence="6" type="primary">cysC</name>
    <name evidence="9" type="ORF">DFP97_10262</name>
</gene>
<dbReference type="GO" id="GO:0019379">
    <property type="term" value="P:sulfate assimilation, phosphoadenylyl sulfate reduction by phosphoadenylyl-sulfate reductase (thioredoxin)"/>
    <property type="evidence" value="ECO:0007669"/>
    <property type="project" value="TreeGrafter"/>
</dbReference>
<feature type="binding site" evidence="6">
    <location>
        <begin position="11"/>
        <end position="18"/>
    </location>
    <ligand>
        <name>ATP</name>
        <dbReference type="ChEBI" id="CHEBI:30616"/>
    </ligand>
</feature>
<accession>A0A368WAF7</accession>
<dbReference type="Gene3D" id="3.40.50.300">
    <property type="entry name" value="P-loop containing nucleotide triphosphate hydrolases"/>
    <property type="match status" value="1"/>
</dbReference>
<dbReference type="GO" id="GO:0070814">
    <property type="term" value="P:hydrogen sulfide biosynthetic process"/>
    <property type="evidence" value="ECO:0007669"/>
    <property type="project" value="UniProtKB-UniRule"/>
</dbReference>
<dbReference type="GO" id="GO:0010134">
    <property type="term" value="P:sulfate assimilation via adenylyl sulfate reduction"/>
    <property type="evidence" value="ECO:0007669"/>
    <property type="project" value="TreeGrafter"/>
</dbReference>
<keyword evidence="10" id="KW-1185">Reference proteome</keyword>
<dbReference type="PANTHER" id="PTHR42700">
    <property type="entry name" value="SULFATE ADENYLYLTRANSFERASE"/>
    <property type="match status" value="1"/>
</dbReference>
<dbReference type="CDD" id="cd02027">
    <property type="entry name" value="APSK"/>
    <property type="match status" value="1"/>
</dbReference>
<dbReference type="PANTHER" id="PTHR42700:SF1">
    <property type="entry name" value="SULFATE ADENYLYLTRANSFERASE"/>
    <property type="match status" value="1"/>
</dbReference>
<dbReference type="Pfam" id="PF01583">
    <property type="entry name" value="APS_kinase"/>
    <property type="match status" value="1"/>
</dbReference>
<comment type="caution">
    <text evidence="9">The sequence shown here is derived from an EMBL/GenBank/DDBJ whole genome shotgun (WGS) entry which is preliminary data.</text>
</comment>
<comment type="similarity">
    <text evidence="6 7">Belongs to the APS kinase family.</text>
</comment>
<dbReference type="NCBIfam" id="NF002059">
    <property type="entry name" value="PRK00889.1"/>
    <property type="match status" value="1"/>
</dbReference>
<evidence type="ECO:0000256" key="1">
    <source>
        <dbReference type="ARBA" id="ARBA00001823"/>
    </source>
</evidence>
<dbReference type="Proteomes" id="UP000252415">
    <property type="component" value="Unassembled WGS sequence"/>
</dbReference>
<evidence type="ECO:0000313" key="9">
    <source>
        <dbReference type="EMBL" id="RCW50870.1"/>
    </source>
</evidence>
<comment type="catalytic activity">
    <reaction evidence="1 6 7">
        <text>adenosine 5'-phosphosulfate + ATP = 3'-phosphoadenylyl sulfate + ADP + H(+)</text>
        <dbReference type="Rhea" id="RHEA:24152"/>
        <dbReference type="ChEBI" id="CHEBI:15378"/>
        <dbReference type="ChEBI" id="CHEBI:30616"/>
        <dbReference type="ChEBI" id="CHEBI:58243"/>
        <dbReference type="ChEBI" id="CHEBI:58339"/>
        <dbReference type="ChEBI" id="CHEBI:456216"/>
        <dbReference type="EC" id="2.7.1.25"/>
    </reaction>
</comment>
<dbReference type="EMBL" id="QPJD01000002">
    <property type="protein sequence ID" value="RCW50870.1"/>
    <property type="molecule type" value="Genomic_DNA"/>
</dbReference>
<evidence type="ECO:0000259" key="8">
    <source>
        <dbReference type="Pfam" id="PF01583"/>
    </source>
</evidence>
<keyword evidence="4 6" id="KW-0547">Nucleotide-binding</keyword>
<name>A0A368WAF7_9BACL</name>
<comment type="function">
    <text evidence="6 7">Catalyzes the synthesis of activated sulfate.</text>
</comment>
<dbReference type="InterPro" id="IPR027417">
    <property type="entry name" value="P-loop_NTPase"/>
</dbReference>
<organism evidence="9 10">
    <name type="scientific">Paenibacillus prosopidis</name>
    <dbReference type="NCBI Taxonomy" id="630520"/>
    <lineage>
        <taxon>Bacteria</taxon>
        <taxon>Bacillati</taxon>
        <taxon>Bacillota</taxon>
        <taxon>Bacilli</taxon>
        <taxon>Bacillales</taxon>
        <taxon>Paenibacillaceae</taxon>
        <taxon>Paenibacillus</taxon>
    </lineage>
</organism>
<dbReference type="GO" id="GO:0004020">
    <property type="term" value="F:adenylylsulfate kinase activity"/>
    <property type="evidence" value="ECO:0007669"/>
    <property type="project" value="UniProtKB-UniRule"/>
</dbReference>
<evidence type="ECO:0000256" key="6">
    <source>
        <dbReference type="HAMAP-Rule" id="MF_00065"/>
    </source>
</evidence>
<feature type="active site" description="Phosphoserine intermediate" evidence="6">
    <location>
        <position position="85"/>
    </location>
</feature>
<dbReference type="NCBIfam" id="TIGR00455">
    <property type="entry name" value="apsK"/>
    <property type="match status" value="1"/>
</dbReference>
<evidence type="ECO:0000256" key="3">
    <source>
        <dbReference type="ARBA" id="ARBA00022679"/>
    </source>
</evidence>
<dbReference type="EC" id="2.7.1.25" evidence="2 6"/>
<evidence type="ECO:0000256" key="2">
    <source>
        <dbReference type="ARBA" id="ARBA00012121"/>
    </source>
</evidence>
<protein>
    <recommendedName>
        <fullName evidence="2 6">Adenylyl-sulfate kinase</fullName>
        <ecNumber evidence="2 6">2.7.1.25</ecNumber>
    </recommendedName>
    <alternativeName>
        <fullName evidence="6">APS kinase</fullName>
    </alternativeName>
    <alternativeName>
        <fullName evidence="6">ATP adenosine-5'-phosphosulfate 3'-phosphotransferase</fullName>
    </alternativeName>
    <alternativeName>
        <fullName evidence="6">Adenosine-5'-phosphosulfate kinase</fullName>
    </alternativeName>
</protein>
<keyword evidence="6 7" id="KW-0418">Kinase</keyword>
<sequence length="179" mass="20261">MQKGVTVWFTGLSGAGKTTISRLVETKLIESGIRVEAFDGDVVRRNLTADLGFSKEDRQKNIERVAFVAKLLTRNDVIVLASFISPYRQMRDYCRQEIGSFIEVFVKCSLAECIRRDVKGLYKKALNGEIPGFTGISDPFEEPDNPDIALDTEIEEPVESAAKIIEYLKQHRYITLERP</sequence>
<keyword evidence="5 6" id="KW-0067">ATP-binding</keyword>
<dbReference type="NCBIfam" id="NF003013">
    <property type="entry name" value="PRK03846.1"/>
    <property type="match status" value="1"/>
</dbReference>
<evidence type="ECO:0000256" key="5">
    <source>
        <dbReference type="ARBA" id="ARBA00022840"/>
    </source>
</evidence>
<evidence type="ECO:0000256" key="7">
    <source>
        <dbReference type="RuleBase" id="RU004347"/>
    </source>
</evidence>
<keyword evidence="6" id="KW-0597">Phosphoprotein</keyword>
<proteinExistence type="inferred from homology"/>
<dbReference type="SUPFAM" id="SSF52540">
    <property type="entry name" value="P-loop containing nucleoside triphosphate hydrolases"/>
    <property type="match status" value="1"/>
</dbReference>
<evidence type="ECO:0000256" key="4">
    <source>
        <dbReference type="ARBA" id="ARBA00022741"/>
    </source>
</evidence>
<dbReference type="InterPro" id="IPR059117">
    <property type="entry name" value="APS_kinase_dom"/>
</dbReference>
<dbReference type="GO" id="GO:0005524">
    <property type="term" value="F:ATP binding"/>
    <property type="evidence" value="ECO:0007669"/>
    <property type="project" value="UniProtKB-UniRule"/>
</dbReference>